<dbReference type="RefSeq" id="WP_377284009.1">
    <property type="nucleotide sequence ID" value="NZ_JBHRSI010000010.1"/>
</dbReference>
<dbReference type="PRINTS" id="PR00151">
    <property type="entry name" value="PORPHBDMNASE"/>
</dbReference>
<evidence type="ECO:0000313" key="12">
    <source>
        <dbReference type="Proteomes" id="UP001597237"/>
    </source>
</evidence>
<evidence type="ECO:0000259" key="10">
    <source>
        <dbReference type="Pfam" id="PF03900"/>
    </source>
</evidence>
<comment type="cofactor">
    <cofactor evidence="8">
        <name>dipyrromethane</name>
        <dbReference type="ChEBI" id="CHEBI:60342"/>
    </cofactor>
    <text evidence="8">Binds 1 dipyrromethane group covalently.</text>
</comment>
<dbReference type="GO" id="GO:0004418">
    <property type="term" value="F:hydroxymethylbilane synthase activity"/>
    <property type="evidence" value="ECO:0007669"/>
    <property type="project" value="UniProtKB-EC"/>
</dbReference>
<proteinExistence type="inferred from homology"/>
<dbReference type="EC" id="2.5.1.61" evidence="8"/>
<comment type="function">
    <text evidence="1 8">Tetrapolymerization of the monopyrrole PBG into the hydroxymethylbilane pre-uroporphyrinogen in several discrete steps.</text>
</comment>
<evidence type="ECO:0000256" key="2">
    <source>
        <dbReference type="ARBA" id="ARBA00004735"/>
    </source>
</evidence>
<gene>
    <name evidence="8 11" type="primary">hemC</name>
    <name evidence="11" type="ORF">ACFSC0_08590</name>
</gene>
<dbReference type="HAMAP" id="MF_00260">
    <property type="entry name" value="Porphobil_deam"/>
    <property type="match status" value="1"/>
</dbReference>
<evidence type="ECO:0000256" key="8">
    <source>
        <dbReference type="HAMAP-Rule" id="MF_00260"/>
    </source>
</evidence>
<dbReference type="NCBIfam" id="TIGR00212">
    <property type="entry name" value="hemC"/>
    <property type="match status" value="1"/>
</dbReference>
<dbReference type="SUPFAM" id="SSF54782">
    <property type="entry name" value="Porphobilinogen deaminase (hydroxymethylbilane synthase), C-terminal domain"/>
    <property type="match status" value="1"/>
</dbReference>
<feature type="domain" description="Porphobilinogen deaminase N-terminal" evidence="9">
    <location>
        <begin position="7"/>
        <end position="218"/>
    </location>
</feature>
<dbReference type="PROSITE" id="PS00533">
    <property type="entry name" value="PORPHOBILINOGEN_DEAM"/>
    <property type="match status" value="1"/>
</dbReference>
<organism evidence="11 12">
    <name type="scientific">Phenylobacterium terrae</name>
    <dbReference type="NCBI Taxonomy" id="2665495"/>
    <lineage>
        <taxon>Bacteria</taxon>
        <taxon>Pseudomonadati</taxon>
        <taxon>Pseudomonadota</taxon>
        <taxon>Alphaproteobacteria</taxon>
        <taxon>Caulobacterales</taxon>
        <taxon>Caulobacteraceae</taxon>
        <taxon>Phenylobacterium</taxon>
    </lineage>
</organism>
<evidence type="ECO:0000313" key="11">
    <source>
        <dbReference type="EMBL" id="MFD1783448.1"/>
    </source>
</evidence>
<keyword evidence="12" id="KW-1185">Reference proteome</keyword>
<comment type="similarity">
    <text evidence="3 8">Belongs to the HMBS family.</text>
</comment>
<comment type="catalytic activity">
    <reaction evidence="7 8">
        <text>4 porphobilinogen + H2O = hydroxymethylbilane + 4 NH4(+)</text>
        <dbReference type="Rhea" id="RHEA:13185"/>
        <dbReference type="ChEBI" id="CHEBI:15377"/>
        <dbReference type="ChEBI" id="CHEBI:28938"/>
        <dbReference type="ChEBI" id="CHEBI:57845"/>
        <dbReference type="ChEBI" id="CHEBI:58126"/>
        <dbReference type="EC" id="2.5.1.61"/>
    </reaction>
</comment>
<keyword evidence="6 8" id="KW-0627">Porphyrin biosynthesis</keyword>
<keyword evidence="5 8" id="KW-0808">Transferase</keyword>
<dbReference type="SUPFAM" id="SSF53850">
    <property type="entry name" value="Periplasmic binding protein-like II"/>
    <property type="match status" value="1"/>
</dbReference>
<sequence>MATQPLVRIGARGSKLSLAQAGHIQRRIAAALGYGPDEADAVAPLVVITTTGDRVQDRRLLEIGGKALFTKEIEEALLEGRIDCAIHSMKDVPADCPEGLTIAAIPEREDPRDAFLSHQADRIEDLPQGARLGTASLRRQAQSLHRRPDLDVQLLRGNIDTRIRKLADGEADAILLALAGLKRLGLEAHARSLIDPYDSPPAPGQGALAIETRVKDQDAPWLEAVRDAATTVAVAAERGALRALEGSCRTPIGAHAWLAGGQLQLVVEALTPDGSARFRREGSAELSALASPIEAARDLGTSLGVAIREEAGEAIVFE</sequence>
<dbReference type="InterPro" id="IPR022418">
    <property type="entry name" value="Porphobilinogen_deaminase_C"/>
</dbReference>
<comment type="pathway">
    <text evidence="2">Porphyrin-containing compound metabolism; protoporphyrin-IX biosynthesis; coproporphyrinogen-III from 5-aminolevulinate: step 2/4.</text>
</comment>
<evidence type="ECO:0000256" key="6">
    <source>
        <dbReference type="ARBA" id="ARBA00023244"/>
    </source>
</evidence>
<dbReference type="PANTHER" id="PTHR11557">
    <property type="entry name" value="PORPHOBILINOGEN DEAMINASE"/>
    <property type="match status" value="1"/>
</dbReference>
<dbReference type="Pfam" id="PF03900">
    <property type="entry name" value="Porphobil_deamC"/>
    <property type="match status" value="1"/>
</dbReference>
<feature type="domain" description="Porphobilinogen deaminase C-terminal" evidence="10">
    <location>
        <begin position="233"/>
        <end position="306"/>
    </location>
</feature>
<dbReference type="PANTHER" id="PTHR11557:SF0">
    <property type="entry name" value="PORPHOBILINOGEN DEAMINASE"/>
    <property type="match status" value="1"/>
</dbReference>
<protein>
    <recommendedName>
        <fullName evidence="8">Porphobilinogen deaminase</fullName>
        <shortName evidence="8">PBG</shortName>
        <ecNumber evidence="8">2.5.1.61</ecNumber>
    </recommendedName>
    <alternativeName>
        <fullName evidence="8">Hydroxymethylbilane synthase</fullName>
        <shortName evidence="8">HMBS</shortName>
    </alternativeName>
    <alternativeName>
        <fullName evidence="8">Pre-uroporphyrinogen synthase</fullName>
    </alternativeName>
</protein>
<evidence type="ECO:0000256" key="1">
    <source>
        <dbReference type="ARBA" id="ARBA00002869"/>
    </source>
</evidence>
<dbReference type="Gene3D" id="3.40.190.10">
    <property type="entry name" value="Periplasmic binding protein-like II"/>
    <property type="match status" value="2"/>
</dbReference>
<dbReference type="Gene3D" id="3.30.160.40">
    <property type="entry name" value="Porphobilinogen deaminase, C-terminal domain"/>
    <property type="match status" value="1"/>
</dbReference>
<evidence type="ECO:0000256" key="5">
    <source>
        <dbReference type="ARBA" id="ARBA00022679"/>
    </source>
</evidence>
<dbReference type="Proteomes" id="UP001597237">
    <property type="component" value="Unassembled WGS sequence"/>
</dbReference>
<evidence type="ECO:0000256" key="7">
    <source>
        <dbReference type="ARBA" id="ARBA00048169"/>
    </source>
</evidence>
<comment type="subunit">
    <text evidence="4 8">Monomer.</text>
</comment>
<dbReference type="PIRSF" id="PIRSF001438">
    <property type="entry name" value="4pyrrol_synth_OHMeBilane_synth"/>
    <property type="match status" value="1"/>
</dbReference>
<evidence type="ECO:0000256" key="3">
    <source>
        <dbReference type="ARBA" id="ARBA00005638"/>
    </source>
</evidence>
<dbReference type="InterPro" id="IPR022419">
    <property type="entry name" value="Porphobilin_deaminase_cofac_BS"/>
</dbReference>
<dbReference type="InterPro" id="IPR022417">
    <property type="entry name" value="Porphobilin_deaminase_N"/>
</dbReference>
<dbReference type="InterPro" id="IPR000860">
    <property type="entry name" value="HemC"/>
</dbReference>
<evidence type="ECO:0000259" key="9">
    <source>
        <dbReference type="Pfam" id="PF01379"/>
    </source>
</evidence>
<accession>A0ABW4N0V6</accession>
<dbReference type="InterPro" id="IPR036803">
    <property type="entry name" value="Porphobilinogen_deaminase_C_sf"/>
</dbReference>
<feature type="modified residue" description="S-(dipyrrolylmethanemethyl)cysteine" evidence="8">
    <location>
        <position position="248"/>
    </location>
</feature>
<evidence type="ECO:0000256" key="4">
    <source>
        <dbReference type="ARBA" id="ARBA00011245"/>
    </source>
</evidence>
<comment type="caution">
    <text evidence="11">The sequence shown here is derived from an EMBL/GenBank/DDBJ whole genome shotgun (WGS) entry which is preliminary data.</text>
</comment>
<reference evidence="12" key="1">
    <citation type="journal article" date="2019" name="Int. J. Syst. Evol. Microbiol.">
        <title>The Global Catalogue of Microorganisms (GCM) 10K type strain sequencing project: providing services to taxonomists for standard genome sequencing and annotation.</title>
        <authorList>
            <consortium name="The Broad Institute Genomics Platform"/>
            <consortium name="The Broad Institute Genome Sequencing Center for Infectious Disease"/>
            <person name="Wu L."/>
            <person name="Ma J."/>
        </authorList>
    </citation>
    <scope>NUCLEOTIDE SEQUENCE [LARGE SCALE GENOMIC DNA]</scope>
    <source>
        <strain evidence="12">DFY28</strain>
    </source>
</reference>
<name>A0ABW4N0V6_9CAUL</name>
<dbReference type="Pfam" id="PF01379">
    <property type="entry name" value="Porphobil_deam"/>
    <property type="match status" value="1"/>
</dbReference>
<comment type="miscellaneous">
    <text evidence="8">The porphobilinogen subunits are added to the dipyrromethane group.</text>
</comment>
<dbReference type="EMBL" id="JBHUEY010000001">
    <property type="protein sequence ID" value="MFD1783448.1"/>
    <property type="molecule type" value="Genomic_DNA"/>
</dbReference>